<reference evidence="2" key="1">
    <citation type="submission" date="2016-10" db="EMBL/GenBank/DDBJ databases">
        <authorList>
            <person name="Varghese N."/>
            <person name="Submissions S."/>
        </authorList>
    </citation>
    <scope>NUCLEOTIDE SEQUENCE [LARGE SCALE GENOMIC DNA]</scope>
    <source>
        <strain evidence="2">DSM 22427</strain>
    </source>
</reference>
<keyword evidence="2" id="KW-1185">Reference proteome</keyword>
<dbReference type="Proteomes" id="UP000199199">
    <property type="component" value="Unassembled WGS sequence"/>
</dbReference>
<sequence length="224" mass="24040">MKRRNFFLGLSTLLFGSSGLLASGAFTSVNEQETGNWVRTSTVGRQMSDQVSVRTIVDPDNPAHRLGDLENNDIGVVESNVVEGDDNGLLETISVDSLNDDSVTRIGGLDSRGRLRTERAAFVIANLGGVGDPTTDGATVEILLNLYTDSAGTEGARMGQTDAIRFPYTIPLRNESGWDLLDAEPIRLGPREAICVGIELDSHQSGTLETIETFGLTVQLPSTE</sequence>
<organism evidence="1 2">
    <name type="scientific">Halostagnicola kamekurae</name>
    <dbReference type="NCBI Taxonomy" id="619731"/>
    <lineage>
        <taxon>Archaea</taxon>
        <taxon>Methanobacteriati</taxon>
        <taxon>Methanobacteriota</taxon>
        <taxon>Stenosarchaea group</taxon>
        <taxon>Halobacteria</taxon>
        <taxon>Halobacteriales</taxon>
        <taxon>Natrialbaceae</taxon>
        <taxon>Halostagnicola</taxon>
    </lineage>
</organism>
<proteinExistence type="predicted"/>
<dbReference type="EMBL" id="FOZS01000004">
    <property type="protein sequence ID" value="SFS98159.1"/>
    <property type="molecule type" value="Genomic_DNA"/>
</dbReference>
<accession>A0A1I6U9H1</accession>
<gene>
    <name evidence="1" type="ORF">SAMN04488556_3664</name>
</gene>
<protein>
    <submittedName>
        <fullName evidence="1">Uncharacterized protein</fullName>
    </submittedName>
</protein>
<name>A0A1I6U9H1_9EURY</name>
<dbReference type="AlphaFoldDB" id="A0A1I6U9H1"/>
<evidence type="ECO:0000313" key="1">
    <source>
        <dbReference type="EMBL" id="SFS98159.1"/>
    </source>
</evidence>
<evidence type="ECO:0000313" key="2">
    <source>
        <dbReference type="Proteomes" id="UP000199199"/>
    </source>
</evidence>